<dbReference type="FunFam" id="1.10.240.10:FF:000005">
    <property type="entry name" value="Tryptophan--tRNA ligase"/>
    <property type="match status" value="1"/>
</dbReference>
<feature type="region of interest" description="Disordered" evidence="11">
    <location>
        <begin position="1"/>
        <end position="21"/>
    </location>
</feature>
<dbReference type="RefSeq" id="WP_233231128.1">
    <property type="nucleotide sequence ID" value="NZ_CP017834.1"/>
</dbReference>
<dbReference type="KEGG" id="saqi:AXG55_09735"/>
<evidence type="ECO:0000256" key="2">
    <source>
        <dbReference type="ARBA" id="ARBA00013161"/>
    </source>
</evidence>
<dbReference type="GO" id="GO:0006436">
    <property type="term" value="P:tryptophanyl-tRNA aminoacylation"/>
    <property type="evidence" value="ECO:0007669"/>
    <property type="project" value="UniProtKB-UniRule"/>
</dbReference>
<protein>
    <recommendedName>
        <fullName evidence="2 9">Tryptophan--tRNA ligase</fullName>
        <ecNumber evidence="2 9">6.1.1.2</ecNumber>
    </recommendedName>
</protein>
<evidence type="ECO:0000256" key="7">
    <source>
        <dbReference type="ARBA" id="ARBA00023146"/>
    </source>
</evidence>
<dbReference type="AlphaFoldDB" id="A0A1L4D1U8"/>
<dbReference type="Proteomes" id="UP000184731">
    <property type="component" value="Chromosome"/>
</dbReference>
<sequence>MKESNQNTVNRSSPKTLGDRKRFLTGIKPSGDVHIGNYFGAIKPCIDLSKDVQNEVILMCADWHGLTNRAEIMRPGQLSHPLIALLLALGYNIKENSIILQSDFPQIQENSWYLSCATAAGLLERSHAYKDAIANGKVPTASLLFYPSLMSSDIITFDSQFVPVGKDQAQHLEYASDMAKLFNNLVGVDVYIAPQGVIQETPTLIGTDGERKMSKSYNNILPVFATKKELEKCVKEIKTDSKGLNDPKDPNSCVIFQIFKSFASDDAIAYMKEKLEKGVGYGYGHAKKDFVDEHEKVFGSHRERYEYYCNNFNEVKKLLEPGYEKARSYADNVTKRARQAFGLKSYLN</sequence>
<dbReference type="GO" id="GO:0004830">
    <property type="term" value="F:tryptophan-tRNA ligase activity"/>
    <property type="evidence" value="ECO:0007669"/>
    <property type="project" value="UniProtKB-UniRule"/>
</dbReference>
<evidence type="ECO:0000256" key="5">
    <source>
        <dbReference type="ARBA" id="ARBA00022840"/>
    </source>
</evidence>
<organism evidence="12 13">
    <name type="scientific">Silvanigrella aquatica</name>
    <dbReference type="NCBI Taxonomy" id="1915309"/>
    <lineage>
        <taxon>Bacteria</taxon>
        <taxon>Pseudomonadati</taxon>
        <taxon>Bdellovibrionota</taxon>
        <taxon>Oligoflexia</taxon>
        <taxon>Silvanigrellales</taxon>
        <taxon>Silvanigrellaceae</taxon>
        <taxon>Silvanigrella</taxon>
    </lineage>
</organism>
<dbReference type="PRINTS" id="PR01039">
    <property type="entry name" value="TRNASYNTHTRP"/>
</dbReference>
<keyword evidence="4 10" id="KW-0547">Nucleotide-binding</keyword>
<evidence type="ECO:0000256" key="9">
    <source>
        <dbReference type="NCBIfam" id="TIGR00233"/>
    </source>
</evidence>
<dbReference type="GO" id="GO:0005829">
    <property type="term" value="C:cytosol"/>
    <property type="evidence" value="ECO:0007669"/>
    <property type="project" value="TreeGrafter"/>
</dbReference>
<dbReference type="Gene3D" id="3.40.50.620">
    <property type="entry name" value="HUPs"/>
    <property type="match status" value="1"/>
</dbReference>
<evidence type="ECO:0000313" key="13">
    <source>
        <dbReference type="Proteomes" id="UP000184731"/>
    </source>
</evidence>
<proteinExistence type="inferred from homology"/>
<evidence type="ECO:0000256" key="4">
    <source>
        <dbReference type="ARBA" id="ARBA00022741"/>
    </source>
</evidence>
<dbReference type="STRING" id="1915309.AXG55_09735"/>
<dbReference type="InterPro" id="IPR001412">
    <property type="entry name" value="aa-tRNA-synth_I_CS"/>
</dbReference>
<dbReference type="SUPFAM" id="SSF52374">
    <property type="entry name" value="Nucleotidylyl transferase"/>
    <property type="match status" value="1"/>
</dbReference>
<dbReference type="PROSITE" id="PS00178">
    <property type="entry name" value="AA_TRNA_LIGASE_I"/>
    <property type="match status" value="1"/>
</dbReference>
<accession>A0A1L4D1U8</accession>
<keyword evidence="5 10" id="KW-0067">ATP-binding</keyword>
<dbReference type="NCBIfam" id="TIGR00233">
    <property type="entry name" value="trpS"/>
    <property type="match status" value="1"/>
</dbReference>
<evidence type="ECO:0000256" key="11">
    <source>
        <dbReference type="SAM" id="MobiDB-lite"/>
    </source>
</evidence>
<dbReference type="Gene3D" id="1.10.240.10">
    <property type="entry name" value="Tyrosyl-Transfer RNA Synthetase"/>
    <property type="match status" value="1"/>
</dbReference>
<evidence type="ECO:0000256" key="1">
    <source>
        <dbReference type="ARBA" id="ARBA00005594"/>
    </source>
</evidence>
<evidence type="ECO:0000256" key="3">
    <source>
        <dbReference type="ARBA" id="ARBA00022598"/>
    </source>
</evidence>
<dbReference type="InterPro" id="IPR014729">
    <property type="entry name" value="Rossmann-like_a/b/a_fold"/>
</dbReference>
<comment type="catalytic activity">
    <reaction evidence="8">
        <text>tRNA(Trp) + L-tryptophan + ATP = L-tryptophyl-tRNA(Trp) + AMP + diphosphate + H(+)</text>
        <dbReference type="Rhea" id="RHEA:24080"/>
        <dbReference type="Rhea" id="RHEA-COMP:9671"/>
        <dbReference type="Rhea" id="RHEA-COMP:9705"/>
        <dbReference type="ChEBI" id="CHEBI:15378"/>
        <dbReference type="ChEBI" id="CHEBI:30616"/>
        <dbReference type="ChEBI" id="CHEBI:33019"/>
        <dbReference type="ChEBI" id="CHEBI:57912"/>
        <dbReference type="ChEBI" id="CHEBI:78442"/>
        <dbReference type="ChEBI" id="CHEBI:78535"/>
        <dbReference type="ChEBI" id="CHEBI:456215"/>
        <dbReference type="EC" id="6.1.1.2"/>
    </reaction>
</comment>
<dbReference type="InterPro" id="IPR002306">
    <property type="entry name" value="Trp-tRNA-ligase"/>
</dbReference>
<keyword evidence="3 10" id="KW-0436">Ligase</keyword>
<dbReference type="EMBL" id="CP017834">
    <property type="protein sequence ID" value="APJ04168.1"/>
    <property type="molecule type" value="Genomic_DNA"/>
</dbReference>
<name>A0A1L4D1U8_9BACT</name>
<dbReference type="PANTHER" id="PTHR43766:SF1">
    <property type="entry name" value="TRYPTOPHAN--TRNA LIGASE, MITOCHONDRIAL"/>
    <property type="match status" value="1"/>
</dbReference>
<comment type="similarity">
    <text evidence="1 10">Belongs to the class-I aminoacyl-tRNA synthetase family.</text>
</comment>
<dbReference type="GO" id="GO:0005524">
    <property type="term" value="F:ATP binding"/>
    <property type="evidence" value="ECO:0007669"/>
    <property type="project" value="UniProtKB-KW"/>
</dbReference>
<feature type="compositionally biased region" description="Polar residues" evidence="11">
    <location>
        <begin position="1"/>
        <end position="15"/>
    </location>
</feature>
<dbReference type="PANTHER" id="PTHR43766">
    <property type="entry name" value="TRYPTOPHAN--TRNA LIGASE, MITOCHONDRIAL"/>
    <property type="match status" value="1"/>
</dbReference>
<dbReference type="EC" id="6.1.1.2" evidence="2 9"/>
<evidence type="ECO:0000313" key="12">
    <source>
        <dbReference type="EMBL" id="APJ04168.1"/>
    </source>
</evidence>
<evidence type="ECO:0000256" key="6">
    <source>
        <dbReference type="ARBA" id="ARBA00022917"/>
    </source>
</evidence>
<evidence type="ECO:0000256" key="8">
    <source>
        <dbReference type="ARBA" id="ARBA00049929"/>
    </source>
</evidence>
<gene>
    <name evidence="12" type="ORF">AXG55_09735</name>
</gene>
<dbReference type="Pfam" id="PF00579">
    <property type="entry name" value="tRNA-synt_1b"/>
    <property type="match status" value="1"/>
</dbReference>
<dbReference type="InterPro" id="IPR050203">
    <property type="entry name" value="Trp-tRNA_synthetase"/>
</dbReference>
<keyword evidence="7 10" id="KW-0030">Aminoacyl-tRNA synthetase</keyword>
<keyword evidence="6 10" id="KW-0648">Protein biosynthesis</keyword>
<keyword evidence="13" id="KW-1185">Reference proteome</keyword>
<evidence type="ECO:0000256" key="10">
    <source>
        <dbReference type="RuleBase" id="RU363036"/>
    </source>
</evidence>
<reference evidence="12 13" key="1">
    <citation type="submission" date="2016-10" db="EMBL/GenBank/DDBJ databases">
        <title>Silvanigrella aquatica sp. nov., isolated from a freshwater lake located in the Black Forest, Germany, description of Silvanigrellaceae fam. nov., Silvanigrellales ord. nov., reclassification of the order Bdellovibrionales in the class Oligoflexia, reclassification of the families Bacteriovoracaceae and Halobacteriovoraceae in the new order Bacteriovoracales ord. nov., and reclassification of the family Pseudobacteriovoracaceae in the order Oligoflexiales.</title>
        <authorList>
            <person name="Hahn M.W."/>
            <person name="Schmidt J."/>
            <person name="Koll U."/>
            <person name="Rohde M."/>
            <person name="Verbag S."/>
            <person name="Pitt A."/>
            <person name="Nakai R."/>
            <person name="Naganuma T."/>
            <person name="Lang E."/>
        </authorList>
    </citation>
    <scope>NUCLEOTIDE SEQUENCE [LARGE SCALE GENOMIC DNA]</scope>
    <source>
        <strain evidence="12 13">MWH-Nonnen-W8red</strain>
    </source>
</reference>
<dbReference type="InterPro" id="IPR002305">
    <property type="entry name" value="aa-tRNA-synth_Ic"/>
</dbReference>